<gene>
    <name evidence="1" type="ORF">CVT26_004328</name>
</gene>
<organism evidence="1 2">
    <name type="scientific">Gymnopilus dilepis</name>
    <dbReference type="NCBI Taxonomy" id="231916"/>
    <lineage>
        <taxon>Eukaryota</taxon>
        <taxon>Fungi</taxon>
        <taxon>Dikarya</taxon>
        <taxon>Basidiomycota</taxon>
        <taxon>Agaricomycotina</taxon>
        <taxon>Agaricomycetes</taxon>
        <taxon>Agaricomycetidae</taxon>
        <taxon>Agaricales</taxon>
        <taxon>Agaricineae</taxon>
        <taxon>Hymenogastraceae</taxon>
        <taxon>Gymnopilus</taxon>
    </lineage>
</organism>
<keyword evidence="2" id="KW-1185">Reference proteome</keyword>
<evidence type="ECO:0000313" key="1">
    <source>
        <dbReference type="EMBL" id="PPQ86806.1"/>
    </source>
</evidence>
<dbReference type="InParanoid" id="A0A409X7R7"/>
<protein>
    <submittedName>
        <fullName evidence="1">Uncharacterized protein</fullName>
    </submittedName>
</protein>
<name>A0A409X7R7_9AGAR</name>
<accession>A0A409X7R7</accession>
<dbReference type="AlphaFoldDB" id="A0A409X7R7"/>
<sequence>MRTTAPPQGSSLDRFPYITVMKHRLAHQRSSYPNHIFLSLKLSTHVSTPASPFTSSAQSFGLIRHSPSSSSLYTTRHITLSFQLVEKCPWIVGHARRAAWVVGAEPKEEGVLGTVPGRPAAGGLWLCVLVPQAFLFIQGASFSFSPIKLVGHHLALRHSSLKRRYLLPSSLHLPSVRLRPAGVITASSFLIARNGGGGPIGAACGQRCVITGVVGGSGHAAGADLDVDGGMGVGESFARTHTVFLPVRSDIFGDPYFPFRPGGNLPHPLLDPPCLHSISPHHPWALLSLEMVFEPATASTREDDPVALSLCMRHSHSVEWIGVAPVEHLGIAGLGWGVDCATALVRRDNRSFSC</sequence>
<dbReference type="EMBL" id="NHYE01004003">
    <property type="protein sequence ID" value="PPQ86806.1"/>
    <property type="molecule type" value="Genomic_DNA"/>
</dbReference>
<dbReference type="Proteomes" id="UP000284706">
    <property type="component" value="Unassembled WGS sequence"/>
</dbReference>
<reference evidence="1 2" key="1">
    <citation type="journal article" date="2018" name="Evol. Lett.">
        <title>Horizontal gene cluster transfer increased hallucinogenic mushroom diversity.</title>
        <authorList>
            <person name="Reynolds H.T."/>
            <person name="Vijayakumar V."/>
            <person name="Gluck-Thaler E."/>
            <person name="Korotkin H.B."/>
            <person name="Matheny P.B."/>
            <person name="Slot J.C."/>
        </authorList>
    </citation>
    <scope>NUCLEOTIDE SEQUENCE [LARGE SCALE GENOMIC DNA]</scope>
    <source>
        <strain evidence="1 2">SRW20</strain>
    </source>
</reference>
<comment type="caution">
    <text evidence="1">The sequence shown here is derived from an EMBL/GenBank/DDBJ whole genome shotgun (WGS) entry which is preliminary data.</text>
</comment>
<proteinExistence type="predicted"/>
<evidence type="ECO:0000313" key="2">
    <source>
        <dbReference type="Proteomes" id="UP000284706"/>
    </source>
</evidence>